<feature type="transmembrane region" description="Helical" evidence="1">
    <location>
        <begin position="455"/>
        <end position="476"/>
    </location>
</feature>
<dbReference type="Pfam" id="PF01471">
    <property type="entry name" value="PG_binding_1"/>
    <property type="match status" value="1"/>
</dbReference>
<reference evidence="3 6" key="1">
    <citation type="submission" date="2018-02" db="EMBL/GenBank/DDBJ databases">
        <title>Deep subsurface shale carbon reservoir microbial communities from Ohio and West Virginia, USA.</title>
        <authorList>
            <person name="Wrighton K."/>
        </authorList>
    </citation>
    <scope>NUCLEOTIDE SEQUENCE [LARGE SCALE GENOMIC DNA]</scope>
    <source>
        <strain evidence="3 6">UTICA-S1B6</strain>
    </source>
</reference>
<dbReference type="SUPFAM" id="SSF47090">
    <property type="entry name" value="PGBD-like"/>
    <property type="match status" value="1"/>
</dbReference>
<name>A0A2S6G346_9GAMM</name>
<keyword evidence="1" id="KW-1133">Transmembrane helix</keyword>
<feature type="domain" description="Peptidoglycan binding-like" evidence="2">
    <location>
        <begin position="603"/>
        <end position="655"/>
    </location>
</feature>
<protein>
    <submittedName>
        <fullName evidence="3 4">Peptidoglycan binding protein</fullName>
    </submittedName>
</protein>
<dbReference type="Proteomes" id="UP000239446">
    <property type="component" value="Unassembled WGS sequence"/>
</dbReference>
<dbReference type="EMBL" id="PTIT01000030">
    <property type="protein sequence ID" value="PPK50233.1"/>
    <property type="molecule type" value="Genomic_DNA"/>
</dbReference>
<evidence type="ECO:0000313" key="3">
    <source>
        <dbReference type="EMBL" id="PPK50233.1"/>
    </source>
</evidence>
<dbReference type="RefSeq" id="WP_219820640.1">
    <property type="nucleotide sequence ID" value="NZ_PTIT01000030.1"/>
</dbReference>
<feature type="transmembrane region" description="Helical" evidence="1">
    <location>
        <begin position="86"/>
        <end position="108"/>
    </location>
</feature>
<keyword evidence="1" id="KW-0812">Transmembrane</keyword>
<feature type="transmembrane region" description="Helical" evidence="1">
    <location>
        <begin position="497"/>
        <end position="516"/>
    </location>
</feature>
<dbReference type="AlphaFoldDB" id="A0A2S6G346"/>
<feature type="transmembrane region" description="Helical" evidence="1">
    <location>
        <begin position="58"/>
        <end position="74"/>
    </location>
</feature>
<keyword evidence="1" id="KW-0472">Membrane</keyword>
<evidence type="ECO:0000313" key="4">
    <source>
        <dbReference type="EMBL" id="PPK52858.1"/>
    </source>
</evidence>
<evidence type="ECO:0000313" key="6">
    <source>
        <dbReference type="Proteomes" id="UP000239648"/>
    </source>
</evidence>
<evidence type="ECO:0000256" key="1">
    <source>
        <dbReference type="SAM" id="Phobius"/>
    </source>
</evidence>
<dbReference type="Gene3D" id="1.10.101.10">
    <property type="entry name" value="PGBD-like superfamily/PGBD"/>
    <property type="match status" value="1"/>
</dbReference>
<accession>A0A2S6G346</accession>
<gene>
    <name evidence="4" type="ORF">B0H24_10314</name>
    <name evidence="3" type="ORF">BY455_1304</name>
</gene>
<evidence type="ECO:0000259" key="2">
    <source>
        <dbReference type="Pfam" id="PF01471"/>
    </source>
</evidence>
<dbReference type="EMBL" id="PTIU01000031">
    <property type="protein sequence ID" value="PPK52858.1"/>
    <property type="molecule type" value="Genomic_DNA"/>
</dbReference>
<dbReference type="InterPro" id="IPR036366">
    <property type="entry name" value="PGBDSf"/>
</dbReference>
<dbReference type="InterPro" id="IPR002477">
    <property type="entry name" value="Peptidoglycan-bd-like"/>
</dbReference>
<reference evidence="4 5" key="2">
    <citation type="submission" date="2018-02" db="EMBL/GenBank/DDBJ databases">
        <title>Subsurface microbial communities from deep shales in Ohio and West Virginia, USA.</title>
        <authorList>
            <person name="Wrighton K."/>
        </authorList>
    </citation>
    <scope>NUCLEOTIDE SEQUENCE [LARGE SCALE GENOMIC DNA]</scope>
    <source>
        <strain evidence="4 5">UTICA-S1B9</strain>
    </source>
</reference>
<organism evidence="4 5">
    <name type="scientific">Marinobacter persicus</name>
    <dbReference type="NCBI Taxonomy" id="930118"/>
    <lineage>
        <taxon>Bacteria</taxon>
        <taxon>Pseudomonadati</taxon>
        <taxon>Pseudomonadota</taxon>
        <taxon>Gammaproteobacteria</taxon>
        <taxon>Pseudomonadales</taxon>
        <taxon>Marinobacteraceae</taxon>
        <taxon>Marinobacter</taxon>
    </lineage>
</organism>
<keyword evidence="6" id="KW-1185">Reference proteome</keyword>
<evidence type="ECO:0000313" key="5">
    <source>
        <dbReference type="Proteomes" id="UP000239446"/>
    </source>
</evidence>
<sequence>MVPMVKHGGWLKLLLVLLVLEVAYVLAEFSFNASILNAASGALGTGIELDHLTIKGKQLSGVGLGLLIFAFVALRGTNPPRPSRLLVGSALLFPGCIWAMTTFQTWLINGPIVDAASNEELVAAHYLQNAVPAIRDGLIGIKGVPINREDLPRPETKAFLTLIGPTLLHNDQAVAKVVDTAHELIKNRVQQEALRAADDLYEVYGEQVGPERVGALYEAYMDGSYQYTVDLQRQMAEIDQWSRKLQRATSRLKGAWARYKHYHKWDGVMWSDYSDVVTTPGLTRNELMAHPKTLKHALGITDPKLLAKIKPHLFTDERVIGGAVILLPRPFMRVVARHEYPKKFREAFYDQIKEETGLEYHDDTLRPHLSRSEFMATPFMNALTRHLISQTATDMDYDLSANSTVRPGMSKDAFVNEVVIPAAWEQADRLFGSLPEPGTTLNRGNPEHTAPLKALYVPALALTFSLIFSVLTLGKIANRLAMIWLTWNKPGRMVGPARLLIPVGTLVALVSLPVLIGSNRLAQTEIIEAAAGKSESLGVPASILRWTMDVEPLIFPLGNKAMQVFSVSWLNFAQYHDENATARDVGSNKQTVQVIDLKAALSIVELQRTLGRKGYDPGPIDGILGPATTNAVRAFQEDHGLAITGTQNRETIKALRD</sequence>
<dbReference type="Proteomes" id="UP000239648">
    <property type="component" value="Unassembled WGS sequence"/>
</dbReference>
<comment type="caution">
    <text evidence="4">The sequence shown here is derived from an EMBL/GenBank/DDBJ whole genome shotgun (WGS) entry which is preliminary data.</text>
</comment>
<dbReference type="InterPro" id="IPR036365">
    <property type="entry name" value="PGBD-like_sf"/>
</dbReference>
<proteinExistence type="predicted"/>